<evidence type="ECO:0000259" key="3">
    <source>
        <dbReference type="PROSITE" id="PS50887"/>
    </source>
</evidence>
<dbReference type="RefSeq" id="WP_052002097.1">
    <property type="nucleotide sequence ID" value="NZ_BAUT01000010.1"/>
</dbReference>
<feature type="domain" description="Response regulatory" evidence="2">
    <location>
        <begin position="407"/>
        <end position="530"/>
    </location>
</feature>
<keyword evidence="1" id="KW-0597">Phosphoprotein</keyword>
<dbReference type="InterPro" id="IPR050469">
    <property type="entry name" value="Diguanylate_Cyclase"/>
</dbReference>
<dbReference type="NCBIfam" id="TIGR00254">
    <property type="entry name" value="GGDEF"/>
    <property type="match status" value="1"/>
</dbReference>
<dbReference type="SUPFAM" id="SSF52172">
    <property type="entry name" value="CheY-like"/>
    <property type="match status" value="2"/>
</dbReference>
<dbReference type="SUPFAM" id="SSF55073">
    <property type="entry name" value="Nucleotide cyclase"/>
    <property type="match status" value="1"/>
</dbReference>
<dbReference type="SMART" id="SM00267">
    <property type="entry name" value="GGDEF"/>
    <property type="match status" value="1"/>
</dbReference>
<evidence type="ECO:0008006" key="6">
    <source>
        <dbReference type="Google" id="ProtNLM"/>
    </source>
</evidence>
<dbReference type="InterPro" id="IPR001789">
    <property type="entry name" value="Sig_transdc_resp-reg_receiver"/>
</dbReference>
<dbReference type="CDD" id="cd00156">
    <property type="entry name" value="REC"/>
    <property type="match status" value="1"/>
</dbReference>
<gene>
    <name evidence="4" type="ORF">JCM9140_1420</name>
</gene>
<dbReference type="EMBL" id="BAUT01000010">
    <property type="protein sequence ID" value="GAE25425.1"/>
    <property type="molecule type" value="Genomic_DNA"/>
</dbReference>
<dbReference type="PANTHER" id="PTHR45138">
    <property type="entry name" value="REGULATORY COMPONENTS OF SENSORY TRANSDUCTION SYSTEM"/>
    <property type="match status" value="1"/>
</dbReference>
<dbReference type="CDD" id="cd01949">
    <property type="entry name" value="GGDEF"/>
    <property type="match status" value="1"/>
</dbReference>
<feature type="modified residue" description="4-aspartylphosphate" evidence="1">
    <location>
        <position position="156"/>
    </location>
</feature>
<dbReference type="GO" id="GO:0000160">
    <property type="term" value="P:phosphorelay signal transduction system"/>
    <property type="evidence" value="ECO:0007669"/>
    <property type="project" value="InterPro"/>
</dbReference>
<accession>W4Q0G9</accession>
<keyword evidence="5" id="KW-1185">Reference proteome</keyword>
<dbReference type="SMART" id="SM00448">
    <property type="entry name" value="REC"/>
    <property type="match status" value="2"/>
</dbReference>
<evidence type="ECO:0000313" key="5">
    <source>
        <dbReference type="Proteomes" id="UP000018890"/>
    </source>
</evidence>
<dbReference type="Gene3D" id="3.40.50.2300">
    <property type="match status" value="2"/>
</dbReference>
<comment type="caution">
    <text evidence="4">The sequence shown here is derived from an EMBL/GenBank/DDBJ whole genome shotgun (WGS) entry which is preliminary data.</text>
</comment>
<dbReference type="FunFam" id="3.30.70.270:FF:000001">
    <property type="entry name" value="Diguanylate cyclase domain protein"/>
    <property type="match status" value="1"/>
</dbReference>
<organism evidence="4 5">
    <name type="scientific">Halalkalibacter wakoensis JCM 9140</name>
    <dbReference type="NCBI Taxonomy" id="1236970"/>
    <lineage>
        <taxon>Bacteria</taxon>
        <taxon>Bacillati</taxon>
        <taxon>Bacillota</taxon>
        <taxon>Bacilli</taxon>
        <taxon>Bacillales</taxon>
        <taxon>Bacillaceae</taxon>
        <taxon>Halalkalibacter</taxon>
    </lineage>
</organism>
<dbReference type="Pfam" id="PF00072">
    <property type="entry name" value="Response_reg"/>
    <property type="match status" value="2"/>
</dbReference>
<dbReference type="InterPro" id="IPR029787">
    <property type="entry name" value="Nucleotide_cyclase"/>
</dbReference>
<reference evidence="4" key="1">
    <citation type="journal article" date="2014" name="Genome Announc.">
        <title>Draft Genome Sequences of Three Alkaliphilic Bacillus Strains, Bacillus wakoensis JCM 9140T, Bacillus akibai JCM 9157T, and Bacillus hemicellulosilyticus JCM 9152T.</title>
        <authorList>
            <person name="Yuki M."/>
            <person name="Oshima K."/>
            <person name="Suda W."/>
            <person name="Oshida Y."/>
            <person name="Kitamura K."/>
            <person name="Iida T."/>
            <person name="Hattori M."/>
            <person name="Ohkuma M."/>
        </authorList>
    </citation>
    <scope>NUCLEOTIDE SEQUENCE [LARGE SCALE GENOMIC DNA]</scope>
    <source>
        <strain evidence="4">JCM 9140</strain>
    </source>
</reference>
<dbReference type="AlphaFoldDB" id="W4Q0G9"/>
<dbReference type="CDD" id="cd17574">
    <property type="entry name" value="REC_OmpR"/>
    <property type="match status" value="1"/>
</dbReference>
<feature type="domain" description="GGDEF" evidence="3">
    <location>
        <begin position="263"/>
        <end position="396"/>
    </location>
</feature>
<dbReference type="InterPro" id="IPR011006">
    <property type="entry name" value="CheY-like_superfamily"/>
</dbReference>
<dbReference type="InterPro" id="IPR043128">
    <property type="entry name" value="Rev_trsase/Diguanyl_cyclase"/>
</dbReference>
<dbReference type="Proteomes" id="UP000018890">
    <property type="component" value="Unassembled WGS sequence"/>
</dbReference>
<evidence type="ECO:0000256" key="1">
    <source>
        <dbReference type="PROSITE-ProRule" id="PRU00169"/>
    </source>
</evidence>
<proteinExistence type="predicted"/>
<protein>
    <recommendedName>
        <fullName evidence="6">Diguanylate cyclase</fullName>
    </recommendedName>
</protein>
<dbReference type="Gene3D" id="3.30.70.270">
    <property type="match status" value="1"/>
</dbReference>
<dbReference type="STRING" id="1236970.JCM9140_1420"/>
<dbReference type="PANTHER" id="PTHR45138:SF9">
    <property type="entry name" value="DIGUANYLATE CYCLASE DGCM-RELATED"/>
    <property type="match status" value="1"/>
</dbReference>
<dbReference type="OrthoDB" id="9759607at2"/>
<dbReference type="PROSITE" id="PS50110">
    <property type="entry name" value="RESPONSE_REGULATORY"/>
    <property type="match status" value="2"/>
</dbReference>
<name>W4Q0G9_9BACI</name>
<feature type="modified residue" description="4-aspartylphosphate" evidence="1">
    <location>
        <position position="463"/>
    </location>
</feature>
<dbReference type="Pfam" id="PF00990">
    <property type="entry name" value="GGDEF"/>
    <property type="match status" value="1"/>
</dbReference>
<dbReference type="PROSITE" id="PS50887">
    <property type="entry name" value="GGDEF"/>
    <property type="match status" value="1"/>
</dbReference>
<evidence type="ECO:0000313" key="4">
    <source>
        <dbReference type="EMBL" id="GAE25425.1"/>
    </source>
</evidence>
<dbReference type="InterPro" id="IPR000160">
    <property type="entry name" value="GGDEF_dom"/>
</dbReference>
<evidence type="ECO:0000259" key="2">
    <source>
        <dbReference type="PROSITE" id="PS50110"/>
    </source>
</evidence>
<dbReference type="GO" id="GO:0052621">
    <property type="term" value="F:diguanylate cyclase activity"/>
    <property type="evidence" value="ECO:0007669"/>
    <property type="project" value="TreeGrafter"/>
</dbReference>
<sequence length="535" mass="62594">MERYQSKFLERMNETITKWKEEGVVSQTAVIRFFHSVVGTGATIGLQEFADSAKEHLQYVKNQERDHWTFKELEPMLAQFHNDVDHQEAKMNEAIDSEEEENEFKPLILLIDDDHDFVDFTKRMLEEDGYVVLAALTAEKGMQLYMNQRPDCVIVDYIIPGVESFHLLDQLLGRARNKFIPVVMVSAEADRAIEKEAYRKGVTDYFTKPLEKEDFLIRLKNRLDYRSLIQRSVMIDELTGAFSRRFLEIEAKRLIETFNRYDEMFSVAMVDLDHFKQVNDRYGHQVGDKVLQSFVSFLNKSKRKLDMVFRLGGEEFLILFPHTSKDQALLTINRFLEEFHKLVFKEGNDSFQMSFSAGLTEMKRTVQTIQPLMEEADQALYEAKGNGRNQVAIYDSHSVKKFHSQVHVYVVDDDPIIRQVLTDNIQTIKVDGIRINTTSYREGESFLQSDWYKPRERHIIILDRIMPRIDGLELVGKIREKYPEGKVVILMLTGRNNEKEIIRALDMGADDYVTKPFKLDELLARIKRLIHRTFT</sequence>
<feature type="domain" description="Response regulatory" evidence="2">
    <location>
        <begin position="107"/>
        <end position="223"/>
    </location>
</feature>